<dbReference type="InParanoid" id="A0A0D2AJD7"/>
<dbReference type="EMBL" id="KN847587">
    <property type="protein sequence ID" value="KIV99013.1"/>
    <property type="molecule type" value="Genomic_DNA"/>
</dbReference>
<name>A0A0D2AJD7_9PEZI</name>
<feature type="compositionally biased region" description="Basic residues" evidence="1">
    <location>
        <begin position="33"/>
        <end position="44"/>
    </location>
</feature>
<sequence>MTFVPCAKRRPHANVDAKHARNDEMAVAETQRQHRHRPHHRRARPRDIDACSRLRVRGFQRTDLQSVRREAVGTQLRPPHLSLLQPSSRDPVCTVSVTRQKTASRPQRRIFCPMRFFSDL</sequence>
<feature type="region of interest" description="Disordered" evidence="1">
    <location>
        <begin position="27"/>
        <end position="47"/>
    </location>
</feature>
<dbReference type="GeneID" id="27317215"/>
<dbReference type="HOGENOM" id="CLU_2051462_0_0_1"/>
<gene>
    <name evidence="2" type="ORF">PV09_09242</name>
</gene>
<reference evidence="2 3" key="1">
    <citation type="submission" date="2015-01" db="EMBL/GenBank/DDBJ databases">
        <title>The Genome Sequence of Ochroconis gallopava CBS43764.</title>
        <authorList>
            <consortium name="The Broad Institute Genomics Platform"/>
            <person name="Cuomo C."/>
            <person name="de Hoog S."/>
            <person name="Gorbushina A."/>
            <person name="Stielow B."/>
            <person name="Teixiera M."/>
            <person name="Abouelleil A."/>
            <person name="Chapman S.B."/>
            <person name="Priest M."/>
            <person name="Young S.K."/>
            <person name="Wortman J."/>
            <person name="Nusbaum C."/>
            <person name="Birren B."/>
        </authorList>
    </citation>
    <scope>NUCLEOTIDE SEQUENCE [LARGE SCALE GENOMIC DNA]</scope>
    <source>
        <strain evidence="2 3">CBS 43764</strain>
    </source>
</reference>
<evidence type="ECO:0000313" key="3">
    <source>
        <dbReference type="Proteomes" id="UP000053259"/>
    </source>
</evidence>
<evidence type="ECO:0000256" key="1">
    <source>
        <dbReference type="SAM" id="MobiDB-lite"/>
    </source>
</evidence>
<accession>A0A0D2AJD7</accession>
<dbReference type="Proteomes" id="UP000053259">
    <property type="component" value="Unassembled WGS sequence"/>
</dbReference>
<dbReference type="VEuPathDB" id="FungiDB:PV09_09242"/>
<organism evidence="2 3">
    <name type="scientific">Verruconis gallopava</name>
    <dbReference type="NCBI Taxonomy" id="253628"/>
    <lineage>
        <taxon>Eukaryota</taxon>
        <taxon>Fungi</taxon>
        <taxon>Dikarya</taxon>
        <taxon>Ascomycota</taxon>
        <taxon>Pezizomycotina</taxon>
        <taxon>Dothideomycetes</taxon>
        <taxon>Pleosporomycetidae</taxon>
        <taxon>Venturiales</taxon>
        <taxon>Sympoventuriaceae</taxon>
        <taxon>Verruconis</taxon>
    </lineage>
</organism>
<protein>
    <submittedName>
        <fullName evidence="2">Uncharacterized protein</fullName>
    </submittedName>
</protein>
<evidence type="ECO:0000313" key="2">
    <source>
        <dbReference type="EMBL" id="KIV99013.1"/>
    </source>
</evidence>
<dbReference type="RefSeq" id="XP_016208883.1">
    <property type="nucleotide sequence ID" value="XM_016363269.1"/>
</dbReference>
<proteinExistence type="predicted"/>
<keyword evidence="3" id="KW-1185">Reference proteome</keyword>
<dbReference type="AlphaFoldDB" id="A0A0D2AJD7"/>